<evidence type="ECO:0000313" key="3">
    <source>
        <dbReference type="Proteomes" id="UP000237073"/>
    </source>
</evidence>
<name>A0A2P5GJT2_9ENTR</name>
<dbReference type="Proteomes" id="UP000247005">
    <property type="component" value="Unassembled WGS sequence"/>
</dbReference>
<evidence type="ECO:0000313" key="4">
    <source>
        <dbReference type="Proteomes" id="UP000247005"/>
    </source>
</evidence>
<gene>
    <name evidence="2" type="ORF">CHU32_21050</name>
    <name evidence="1" type="ORF">CHU33_20165</name>
</gene>
<organism evidence="2 4">
    <name type="scientific">Superficieibacter electus</name>
    <dbReference type="NCBI Taxonomy" id="2022662"/>
    <lineage>
        <taxon>Bacteria</taxon>
        <taxon>Pseudomonadati</taxon>
        <taxon>Pseudomonadota</taxon>
        <taxon>Gammaproteobacteria</taxon>
        <taxon>Enterobacterales</taxon>
        <taxon>Enterobacteriaceae</taxon>
        <taxon>Superficieibacter</taxon>
    </lineage>
</organism>
<dbReference type="EMBL" id="PQGD01000020">
    <property type="protein sequence ID" value="POP44447.1"/>
    <property type="molecule type" value="Genomic_DNA"/>
</dbReference>
<comment type="caution">
    <text evidence="2">The sequence shown here is derived from an EMBL/GenBank/DDBJ whole genome shotgun (WGS) entry which is preliminary data.</text>
</comment>
<dbReference type="RefSeq" id="WP_103677859.1">
    <property type="nucleotide sequence ID" value="NZ_PQGD01000020.1"/>
</dbReference>
<sequence length="84" mass="9076">MSSITFVVEFEDGQEPKLDANMMFMGGKVVSIAFRNALSENADHFVSFRSGSLFANGRCLVCGNKHSPGIPCPFYAVKSGVIRG</sequence>
<dbReference type="OrthoDB" id="6524844at2"/>
<dbReference type="AlphaFoldDB" id="A0A2P5GJT2"/>
<reference evidence="3 4" key="1">
    <citation type="submission" date="2018-01" db="EMBL/GenBank/DDBJ databases">
        <title>Superficieibacter electus gen. nov., sp. nov., an extended-spectrum beta-lactamase possessing member of the Enterobacteriaceae family, isolated from intensive care unit surfaces.</title>
        <authorList>
            <person name="Potter R.F."/>
            <person name="D'Souza A.W."/>
        </authorList>
    </citation>
    <scope>NUCLEOTIDE SEQUENCE [LARGE SCALE GENOMIC DNA]</scope>
    <source>
        <strain evidence="2 4">BP-1</strain>
        <strain evidence="1 3">BP-2</strain>
    </source>
</reference>
<evidence type="ECO:0000313" key="2">
    <source>
        <dbReference type="EMBL" id="POP44447.1"/>
    </source>
</evidence>
<evidence type="ECO:0000313" key="1">
    <source>
        <dbReference type="EMBL" id="POP42139.1"/>
    </source>
</evidence>
<dbReference type="Proteomes" id="UP000237073">
    <property type="component" value="Unassembled WGS sequence"/>
</dbReference>
<proteinExistence type="predicted"/>
<dbReference type="EMBL" id="PQGE01000021">
    <property type="protein sequence ID" value="POP42139.1"/>
    <property type="molecule type" value="Genomic_DNA"/>
</dbReference>
<keyword evidence="3" id="KW-1185">Reference proteome</keyword>
<protein>
    <submittedName>
        <fullName evidence="2">Uncharacterized protein</fullName>
    </submittedName>
</protein>
<accession>A0A2P5GJT2</accession>